<proteinExistence type="inferred from homology"/>
<sequence>RDGLWKDRLEESREGGKLRVKTGRGPEALTKAAFERRRVGRLGLSLLRLEPITGRTHQLRVQAAGRGFPIVGDRVYGDFSLNRKLARATRVDRLCLHASSIEINFSHDGESHHFFSESALPRSFGKMLS</sequence>
<dbReference type="GO" id="GO:0003723">
    <property type="term" value="F:RNA binding"/>
    <property type="evidence" value="ECO:0007669"/>
    <property type="project" value="InterPro"/>
</dbReference>
<dbReference type="GO" id="GO:0000455">
    <property type="term" value="P:enzyme-directed rRNA pseudouridine synthesis"/>
    <property type="evidence" value="ECO:0007669"/>
    <property type="project" value="TreeGrafter"/>
</dbReference>
<gene>
    <name evidence="2" type="ORF">METZ01_LOCUS416973</name>
</gene>
<name>A0A382WZT3_9ZZZZ</name>
<protein>
    <recommendedName>
        <fullName evidence="3">Pseudouridine synthase RsuA/RluA-like domain-containing protein</fullName>
    </recommendedName>
</protein>
<evidence type="ECO:0000313" key="2">
    <source>
        <dbReference type="EMBL" id="SVD64119.1"/>
    </source>
</evidence>
<evidence type="ECO:0000256" key="1">
    <source>
        <dbReference type="ARBA" id="ARBA00010876"/>
    </source>
</evidence>
<comment type="similarity">
    <text evidence="1">Belongs to the pseudouridine synthase RluA family.</text>
</comment>
<dbReference type="EMBL" id="UINC01163682">
    <property type="protein sequence ID" value="SVD64119.1"/>
    <property type="molecule type" value="Genomic_DNA"/>
</dbReference>
<dbReference type="PANTHER" id="PTHR21600">
    <property type="entry name" value="MITOCHONDRIAL RNA PSEUDOURIDINE SYNTHASE"/>
    <property type="match status" value="1"/>
</dbReference>
<reference evidence="2" key="1">
    <citation type="submission" date="2018-05" db="EMBL/GenBank/DDBJ databases">
        <authorList>
            <person name="Lanie J.A."/>
            <person name="Ng W.-L."/>
            <person name="Kazmierczak K.M."/>
            <person name="Andrzejewski T.M."/>
            <person name="Davidsen T.M."/>
            <person name="Wayne K.J."/>
            <person name="Tettelin H."/>
            <person name="Glass J.I."/>
            <person name="Rusch D."/>
            <person name="Podicherti R."/>
            <person name="Tsui H.-C.T."/>
            <person name="Winkler M.E."/>
        </authorList>
    </citation>
    <scope>NUCLEOTIDE SEQUENCE</scope>
</reference>
<dbReference type="InterPro" id="IPR020103">
    <property type="entry name" value="PsdUridine_synth_cat_dom_sf"/>
</dbReference>
<dbReference type="AlphaFoldDB" id="A0A382WZT3"/>
<dbReference type="PANTHER" id="PTHR21600:SF87">
    <property type="entry name" value="RNA PSEUDOURIDYLATE SYNTHASE DOMAIN-CONTAINING PROTEIN 1"/>
    <property type="match status" value="1"/>
</dbReference>
<accession>A0A382WZT3</accession>
<dbReference type="SUPFAM" id="SSF55120">
    <property type="entry name" value="Pseudouridine synthase"/>
    <property type="match status" value="1"/>
</dbReference>
<organism evidence="2">
    <name type="scientific">marine metagenome</name>
    <dbReference type="NCBI Taxonomy" id="408172"/>
    <lineage>
        <taxon>unclassified sequences</taxon>
        <taxon>metagenomes</taxon>
        <taxon>ecological metagenomes</taxon>
    </lineage>
</organism>
<dbReference type="InterPro" id="IPR050188">
    <property type="entry name" value="RluA_PseudoU_synthase"/>
</dbReference>
<dbReference type="GO" id="GO:0009982">
    <property type="term" value="F:pseudouridine synthase activity"/>
    <property type="evidence" value="ECO:0007669"/>
    <property type="project" value="InterPro"/>
</dbReference>
<feature type="non-terminal residue" evidence="2">
    <location>
        <position position="1"/>
    </location>
</feature>
<evidence type="ECO:0008006" key="3">
    <source>
        <dbReference type="Google" id="ProtNLM"/>
    </source>
</evidence>
<dbReference type="Gene3D" id="3.30.2350.10">
    <property type="entry name" value="Pseudouridine synthase"/>
    <property type="match status" value="1"/>
</dbReference>